<dbReference type="GO" id="GO:0005737">
    <property type="term" value="C:cytoplasm"/>
    <property type="evidence" value="ECO:0007669"/>
    <property type="project" value="UniProtKB-ARBA"/>
</dbReference>
<dbReference type="PANTHER" id="PTHR12814:SF2">
    <property type="entry name" value="RNA-BINDING PROTEIN NOB1"/>
    <property type="match status" value="1"/>
</dbReference>
<dbReference type="VEuPathDB" id="VectorBase:PHUM626370"/>
<dbReference type="CDD" id="cd09876">
    <property type="entry name" value="PIN_Nob1-like"/>
    <property type="match status" value="1"/>
</dbReference>
<evidence type="ECO:0000313" key="13">
    <source>
        <dbReference type="EMBL" id="EEB14898.1"/>
    </source>
</evidence>
<dbReference type="GO" id="GO:0030688">
    <property type="term" value="C:preribosome, small subunit precursor"/>
    <property type="evidence" value="ECO:0007669"/>
    <property type="project" value="TreeGrafter"/>
</dbReference>
<feature type="region of interest" description="Disordered" evidence="10">
    <location>
        <begin position="380"/>
        <end position="406"/>
    </location>
</feature>
<dbReference type="Gene3D" id="3.40.50.1010">
    <property type="entry name" value="5'-nuclease"/>
    <property type="match status" value="1"/>
</dbReference>
<dbReference type="InterPro" id="IPR014881">
    <property type="entry name" value="NOB1_Zn-bd"/>
</dbReference>
<evidence type="ECO:0000256" key="5">
    <source>
        <dbReference type="ARBA" id="ARBA00022801"/>
    </source>
</evidence>
<dbReference type="CTD" id="8239243"/>
<feature type="region of interest" description="Disordered" evidence="10">
    <location>
        <begin position="208"/>
        <end position="257"/>
    </location>
</feature>
<evidence type="ECO:0000256" key="2">
    <source>
        <dbReference type="ARBA" id="ARBA00005858"/>
    </source>
</evidence>
<dbReference type="eggNOG" id="KOG2463">
    <property type="taxonomic scope" value="Eukaryota"/>
</dbReference>
<dbReference type="EnsemblMetazoa" id="PHUM626370-RA">
    <property type="protein sequence ID" value="PHUM626370-PA"/>
    <property type="gene ID" value="PHUM626370"/>
</dbReference>
<dbReference type="EMBL" id="AAZO01008544">
    <property type="status" value="NOT_ANNOTATED_CDS"/>
    <property type="molecule type" value="Genomic_DNA"/>
</dbReference>
<gene>
    <name evidence="14" type="primary">8239243</name>
    <name evidence="13" type="ORF">Phum_PHUM626370</name>
</gene>
<dbReference type="FunCoup" id="E0VNE2">
    <property type="interactions" value="1162"/>
</dbReference>
<reference evidence="14" key="3">
    <citation type="submission" date="2021-02" db="UniProtKB">
        <authorList>
            <consortium name="EnsemblMetazoa"/>
        </authorList>
    </citation>
    <scope>IDENTIFICATION</scope>
    <source>
        <strain evidence="14">USDA</strain>
    </source>
</reference>
<proteinExistence type="inferred from homology"/>
<comment type="subcellular location">
    <subcellularLocation>
        <location evidence="1 8">Nucleus</location>
    </subcellularLocation>
</comment>
<dbReference type="STRING" id="121224.E0VNE2"/>
<evidence type="ECO:0000259" key="11">
    <source>
        <dbReference type="Pfam" id="PF08772"/>
    </source>
</evidence>
<evidence type="ECO:0000256" key="9">
    <source>
        <dbReference type="PIRSR" id="PIRSR037125-1"/>
    </source>
</evidence>
<sequence>MGSYRKKIQYLIVDTSAFLNNAPLQEIGENIITVPEVVNEIKSKRQLRRLIVLPYDLQVKDSTADSIKFVNEFSKKTGDFPSLSATDVSIIALTYQLEKEKNGTEHLNDAPLYKTTIEPFSKIPEDLKNVVGFHLPKKNLLSKSESPSIINSESSEYESGEEFVDALEDLSNCDSKNESNITSEKDDIVKSIKNFSFDDDAEKNDEKNLRNLKENDNQVNCPVLENNEKYEYDDDDNDENDDDDDEDDDSDWITPENFKEAKSKIADEVDESLENVVVACLTTDFAMQNVLKQIGLNVISLDGKLIKQLRTFILRCYGCFKTTSIMTKVFCPNCGNKTLKKVGVSLNADGTQHLHINFRRPLTARGKRYSMPHFKGGKHSNNPIICEDQPMPQQKPSRLSRTKNNPLNDDYVAGYSPFVMRDVTSKSAMLGIRPHIEMKHWMKRNPNDKSRRKK</sequence>
<keyword evidence="3" id="KW-0540">Nuclease</keyword>
<feature type="binding site" evidence="9">
    <location>
        <position position="334"/>
    </location>
    <ligand>
        <name>Zn(2+)</name>
        <dbReference type="ChEBI" id="CHEBI:29105"/>
    </ligand>
</feature>
<dbReference type="SUPFAM" id="SSF144206">
    <property type="entry name" value="NOB1 zinc finger-like"/>
    <property type="match status" value="1"/>
</dbReference>
<evidence type="ECO:0000256" key="3">
    <source>
        <dbReference type="ARBA" id="ARBA00022722"/>
    </source>
</evidence>
<evidence type="ECO:0000256" key="4">
    <source>
        <dbReference type="ARBA" id="ARBA00022723"/>
    </source>
</evidence>
<dbReference type="InterPro" id="IPR017117">
    <property type="entry name" value="Nob1_euk"/>
</dbReference>
<organism>
    <name type="scientific">Pediculus humanus subsp. corporis</name>
    <name type="common">Body louse</name>
    <dbReference type="NCBI Taxonomy" id="121224"/>
    <lineage>
        <taxon>Eukaryota</taxon>
        <taxon>Metazoa</taxon>
        <taxon>Ecdysozoa</taxon>
        <taxon>Arthropoda</taxon>
        <taxon>Hexapoda</taxon>
        <taxon>Insecta</taxon>
        <taxon>Pterygota</taxon>
        <taxon>Neoptera</taxon>
        <taxon>Paraneoptera</taxon>
        <taxon>Psocodea</taxon>
        <taxon>Troctomorpha</taxon>
        <taxon>Phthiraptera</taxon>
        <taxon>Anoplura</taxon>
        <taxon>Pediculidae</taxon>
        <taxon>Pediculus</taxon>
    </lineage>
</organism>
<evidence type="ECO:0000256" key="7">
    <source>
        <dbReference type="ARBA" id="ARBA00023242"/>
    </source>
</evidence>
<evidence type="ECO:0000313" key="14">
    <source>
        <dbReference type="EnsemblMetazoa" id="PHUM626370-PA"/>
    </source>
</evidence>
<dbReference type="AlphaFoldDB" id="E0VNE2"/>
<feature type="binding site" evidence="9">
    <location>
        <position position="316"/>
    </location>
    <ligand>
        <name>Zn(2+)</name>
        <dbReference type="ChEBI" id="CHEBI:29105"/>
    </ligand>
</feature>
<dbReference type="GO" id="GO:0004521">
    <property type="term" value="F:RNA endonuclease activity"/>
    <property type="evidence" value="ECO:0007669"/>
    <property type="project" value="UniProtKB-UniRule"/>
</dbReference>
<dbReference type="InterPro" id="IPR033411">
    <property type="entry name" value="Ribonuclease_PIN"/>
</dbReference>
<feature type="compositionally biased region" description="Acidic residues" evidence="10">
    <location>
        <begin position="231"/>
        <end position="251"/>
    </location>
</feature>
<dbReference type="KEGG" id="phu:Phum_PHUM626370"/>
<evidence type="ECO:0000256" key="8">
    <source>
        <dbReference type="PIRNR" id="PIRNR037125"/>
    </source>
</evidence>
<keyword evidence="6 8" id="KW-0862">Zinc</keyword>
<protein>
    <recommendedName>
        <fullName evidence="8">RNA-binding protein NOB1</fullName>
    </recommendedName>
</protein>
<dbReference type="GO" id="GO:0031981">
    <property type="term" value="C:nuclear lumen"/>
    <property type="evidence" value="ECO:0007669"/>
    <property type="project" value="UniProtKB-ARBA"/>
</dbReference>
<keyword evidence="15" id="KW-1185">Reference proteome</keyword>
<dbReference type="RefSeq" id="XP_002427636.1">
    <property type="nucleotide sequence ID" value="XM_002427591.1"/>
</dbReference>
<evidence type="ECO:0000256" key="10">
    <source>
        <dbReference type="SAM" id="MobiDB-lite"/>
    </source>
</evidence>
<feature type="binding site" evidence="9">
    <location>
        <position position="319"/>
    </location>
    <ligand>
        <name>Zn(2+)</name>
        <dbReference type="ChEBI" id="CHEBI:29105"/>
    </ligand>
</feature>
<dbReference type="Pfam" id="PF08772">
    <property type="entry name" value="Zn_ribbon_NOB1"/>
    <property type="match status" value="1"/>
</dbReference>
<dbReference type="Proteomes" id="UP000009046">
    <property type="component" value="Unassembled WGS sequence"/>
</dbReference>
<dbReference type="Pfam" id="PF17146">
    <property type="entry name" value="PIN_6"/>
    <property type="match status" value="1"/>
</dbReference>
<dbReference type="Gene3D" id="6.20.210.10">
    <property type="entry name" value="Nin one binding (NOB1), Zn-ribbon-like"/>
    <property type="match status" value="1"/>
</dbReference>
<dbReference type="FunFam" id="3.40.50.1010:FF:000020">
    <property type="entry name" value="20S-pre-rRNA D-site endonuclease NOB1"/>
    <property type="match status" value="1"/>
</dbReference>
<evidence type="ECO:0000256" key="6">
    <source>
        <dbReference type="ARBA" id="ARBA00022833"/>
    </source>
</evidence>
<dbReference type="InParanoid" id="E0VNE2"/>
<dbReference type="HOGENOM" id="CLU_024666_0_0_1"/>
<feature type="domain" description="Ribonuclease PIN" evidence="12">
    <location>
        <begin position="11"/>
        <end position="97"/>
    </location>
</feature>
<dbReference type="InterPro" id="IPR036283">
    <property type="entry name" value="NOB1_Zf-like_sf"/>
</dbReference>
<dbReference type="GO" id="GO:0016787">
    <property type="term" value="F:hydrolase activity"/>
    <property type="evidence" value="ECO:0007669"/>
    <property type="project" value="UniProtKB-KW"/>
</dbReference>
<comment type="similarity">
    <text evidence="2 8">Belongs to the NOB1 family.</text>
</comment>
<dbReference type="PANTHER" id="PTHR12814">
    <property type="entry name" value="RNA-BINDING PROTEIN NOB1"/>
    <property type="match status" value="1"/>
</dbReference>
<comment type="function">
    <text evidence="8">May play a role in mRNA degradation.</text>
</comment>
<dbReference type="OMA" id="GYELECE"/>
<keyword evidence="7 8" id="KW-0539">Nucleus</keyword>
<reference evidence="13" key="2">
    <citation type="submission" date="2007-04" db="EMBL/GenBank/DDBJ databases">
        <title>The genome of the human body louse.</title>
        <authorList>
            <consortium name="The Human Body Louse Genome Consortium"/>
            <person name="Kirkness E."/>
            <person name="Walenz B."/>
            <person name="Hass B."/>
            <person name="Bruggner R."/>
            <person name="Strausberg R."/>
        </authorList>
    </citation>
    <scope>NUCLEOTIDE SEQUENCE</scope>
    <source>
        <strain evidence="13">USDA</strain>
    </source>
</reference>
<feature type="binding site" evidence="9">
    <location>
        <position position="331"/>
    </location>
    <ligand>
        <name>Zn(2+)</name>
        <dbReference type="ChEBI" id="CHEBI:29105"/>
    </ligand>
</feature>
<dbReference type="GO" id="GO:0046872">
    <property type="term" value="F:metal ion binding"/>
    <property type="evidence" value="ECO:0007669"/>
    <property type="project" value="UniProtKB-UniRule"/>
</dbReference>
<dbReference type="PIRSF" id="PIRSF037125">
    <property type="entry name" value="D-site_20S_pre-rRNA_nuclease"/>
    <property type="match status" value="1"/>
</dbReference>
<evidence type="ECO:0000313" key="15">
    <source>
        <dbReference type="Proteomes" id="UP000009046"/>
    </source>
</evidence>
<feature type="compositionally biased region" description="Polar residues" evidence="10">
    <location>
        <begin position="391"/>
        <end position="406"/>
    </location>
</feature>
<dbReference type="InterPro" id="IPR039907">
    <property type="entry name" value="NOB1"/>
</dbReference>
<evidence type="ECO:0000256" key="1">
    <source>
        <dbReference type="ARBA" id="ARBA00004123"/>
    </source>
</evidence>
<dbReference type="OrthoDB" id="446759at2759"/>
<dbReference type="EMBL" id="DS235336">
    <property type="protein sequence ID" value="EEB14898.1"/>
    <property type="molecule type" value="Genomic_DNA"/>
</dbReference>
<dbReference type="GO" id="GO:0030490">
    <property type="term" value="P:maturation of SSU-rRNA"/>
    <property type="evidence" value="ECO:0007669"/>
    <property type="project" value="TreeGrafter"/>
</dbReference>
<evidence type="ECO:0000259" key="12">
    <source>
        <dbReference type="Pfam" id="PF17146"/>
    </source>
</evidence>
<name>E0VNE2_PEDHC</name>
<feature type="domain" description="Nin one binding (NOB1) Zn-ribbon-like" evidence="11">
    <location>
        <begin position="306"/>
        <end position="377"/>
    </location>
</feature>
<keyword evidence="4 8" id="KW-0479">Metal-binding</keyword>
<keyword evidence="5" id="KW-0378">Hydrolase</keyword>
<accession>E0VNE2</accession>
<dbReference type="GeneID" id="8239243"/>
<reference evidence="13" key="1">
    <citation type="submission" date="2007-04" db="EMBL/GenBank/DDBJ databases">
        <title>Annotation of Pediculus humanus corporis strain USDA.</title>
        <authorList>
            <person name="Kirkness E."/>
            <person name="Hannick L."/>
            <person name="Hass B."/>
            <person name="Bruggner R."/>
            <person name="Lawson D."/>
            <person name="Bidwell S."/>
            <person name="Joardar V."/>
            <person name="Caler E."/>
            <person name="Walenz B."/>
            <person name="Inman J."/>
            <person name="Schobel S."/>
            <person name="Galinsky K."/>
            <person name="Amedeo P."/>
            <person name="Strausberg R."/>
        </authorList>
    </citation>
    <scope>NUCLEOTIDE SEQUENCE</scope>
    <source>
        <strain evidence="13">USDA</strain>
    </source>
</reference>